<accession>A0A2M6IT15</accession>
<evidence type="ECO:0000256" key="1">
    <source>
        <dbReference type="SAM" id="Phobius"/>
    </source>
</evidence>
<organism evidence="2 3">
    <name type="scientific">Candidatus Roizmanbacteria bacterium CG11_big_fil_rev_8_21_14_0_20_36_8</name>
    <dbReference type="NCBI Taxonomy" id="1974856"/>
    <lineage>
        <taxon>Bacteria</taxon>
        <taxon>Candidatus Roizmaniibacteriota</taxon>
    </lineage>
</organism>
<evidence type="ECO:0000313" key="3">
    <source>
        <dbReference type="Proteomes" id="UP000231056"/>
    </source>
</evidence>
<name>A0A2M6IT15_9BACT</name>
<feature type="transmembrane region" description="Helical" evidence="1">
    <location>
        <begin position="98"/>
        <end position="117"/>
    </location>
</feature>
<keyword evidence="1" id="KW-1133">Transmembrane helix</keyword>
<proteinExistence type="predicted"/>
<protein>
    <submittedName>
        <fullName evidence="2">Uncharacterized protein</fullName>
    </submittedName>
</protein>
<dbReference type="AlphaFoldDB" id="A0A2M6IT15"/>
<dbReference type="Proteomes" id="UP000231056">
    <property type="component" value="Unassembled WGS sequence"/>
</dbReference>
<dbReference type="EMBL" id="PCVM01000107">
    <property type="protein sequence ID" value="PIQ73071.1"/>
    <property type="molecule type" value="Genomic_DNA"/>
</dbReference>
<feature type="transmembrane region" description="Helical" evidence="1">
    <location>
        <begin position="12"/>
        <end position="40"/>
    </location>
</feature>
<gene>
    <name evidence="2" type="ORF">COV58_04515</name>
</gene>
<comment type="caution">
    <text evidence="2">The sequence shown here is derived from an EMBL/GenBank/DDBJ whole genome shotgun (WGS) entry which is preliminary data.</text>
</comment>
<evidence type="ECO:0000313" key="2">
    <source>
        <dbReference type="EMBL" id="PIQ73071.1"/>
    </source>
</evidence>
<feature type="transmembrane region" description="Helical" evidence="1">
    <location>
        <begin position="47"/>
        <end position="62"/>
    </location>
</feature>
<reference evidence="2 3" key="1">
    <citation type="submission" date="2017-09" db="EMBL/GenBank/DDBJ databases">
        <title>Depth-based differentiation of microbial function through sediment-hosted aquifers and enrichment of novel symbionts in the deep terrestrial subsurface.</title>
        <authorList>
            <person name="Probst A.J."/>
            <person name="Ladd B."/>
            <person name="Jarett J.K."/>
            <person name="Geller-Mcgrath D.E."/>
            <person name="Sieber C.M."/>
            <person name="Emerson J.B."/>
            <person name="Anantharaman K."/>
            <person name="Thomas B.C."/>
            <person name="Malmstrom R."/>
            <person name="Stieglmeier M."/>
            <person name="Klingl A."/>
            <person name="Woyke T."/>
            <person name="Ryan C.M."/>
            <person name="Banfield J.F."/>
        </authorList>
    </citation>
    <scope>NUCLEOTIDE SEQUENCE [LARGE SCALE GENOMIC DNA]</scope>
    <source>
        <strain evidence="2">CG11_big_fil_rev_8_21_14_0_20_36_8</strain>
    </source>
</reference>
<keyword evidence="1" id="KW-0472">Membrane</keyword>
<keyword evidence="1" id="KW-0812">Transmembrane</keyword>
<sequence>MISPDTQQNIFYTIYFMLTHNALAVIYSLGIVVSTCLLFYKPTRAKVLILWGFVILLFAFEYEKHILEGLKEQTINSLITERQSVKIEYYVTKILTKAVPFVLPIIGWVLVIAGAFYNRIETHIFKIIDRNV</sequence>